<feature type="region of interest" description="Disordered" evidence="3">
    <location>
        <begin position="266"/>
        <end position="295"/>
    </location>
</feature>
<dbReference type="SUPFAM" id="SSF56219">
    <property type="entry name" value="DNase I-like"/>
    <property type="match status" value="1"/>
</dbReference>
<reference evidence="5 6" key="1">
    <citation type="journal article" date="2018" name="Nat. Ecol. Evol.">
        <title>Pezizomycetes genomes reveal the molecular basis of ectomycorrhizal truffle lifestyle.</title>
        <authorList>
            <person name="Murat C."/>
            <person name="Payen T."/>
            <person name="Noel B."/>
            <person name="Kuo A."/>
            <person name="Morin E."/>
            <person name="Chen J."/>
            <person name="Kohler A."/>
            <person name="Krizsan K."/>
            <person name="Balestrini R."/>
            <person name="Da Silva C."/>
            <person name="Montanini B."/>
            <person name="Hainaut M."/>
            <person name="Levati E."/>
            <person name="Barry K.W."/>
            <person name="Belfiori B."/>
            <person name="Cichocki N."/>
            <person name="Clum A."/>
            <person name="Dockter R.B."/>
            <person name="Fauchery L."/>
            <person name="Guy J."/>
            <person name="Iotti M."/>
            <person name="Le Tacon F."/>
            <person name="Lindquist E.A."/>
            <person name="Lipzen A."/>
            <person name="Malagnac F."/>
            <person name="Mello A."/>
            <person name="Molinier V."/>
            <person name="Miyauchi S."/>
            <person name="Poulain J."/>
            <person name="Riccioni C."/>
            <person name="Rubini A."/>
            <person name="Sitrit Y."/>
            <person name="Splivallo R."/>
            <person name="Traeger S."/>
            <person name="Wang M."/>
            <person name="Zifcakova L."/>
            <person name="Wipf D."/>
            <person name="Zambonelli A."/>
            <person name="Paolocci F."/>
            <person name="Nowrousian M."/>
            <person name="Ottonello S."/>
            <person name="Baldrian P."/>
            <person name="Spatafora J.W."/>
            <person name="Henrissat B."/>
            <person name="Nagy L.G."/>
            <person name="Aury J.M."/>
            <person name="Wincker P."/>
            <person name="Grigoriev I.V."/>
            <person name="Bonfante P."/>
            <person name="Martin F.M."/>
        </authorList>
    </citation>
    <scope>NUCLEOTIDE SEQUENCE [LARGE SCALE GENOMIC DNA]</scope>
    <source>
        <strain evidence="5 6">ATCC MYA-4762</strain>
    </source>
</reference>
<proteinExistence type="predicted"/>
<feature type="region of interest" description="Disordered" evidence="3">
    <location>
        <begin position="202"/>
        <end position="228"/>
    </location>
</feature>
<dbReference type="InterPro" id="IPR036875">
    <property type="entry name" value="Znf_CCHC_sf"/>
</dbReference>
<dbReference type="Gene3D" id="3.60.10.10">
    <property type="entry name" value="Endonuclease/exonuclease/phosphatase"/>
    <property type="match status" value="1"/>
</dbReference>
<accession>A0A3N4M2Q7</accession>
<dbReference type="GO" id="GO:0003676">
    <property type="term" value="F:nucleic acid binding"/>
    <property type="evidence" value="ECO:0007669"/>
    <property type="project" value="InterPro"/>
</dbReference>
<feature type="region of interest" description="Disordered" evidence="3">
    <location>
        <begin position="1096"/>
        <end position="1115"/>
    </location>
</feature>
<dbReference type="OrthoDB" id="5456263at2759"/>
<protein>
    <recommendedName>
        <fullName evidence="4">CCHC-type domain-containing protein</fullName>
    </recommendedName>
</protein>
<sequence>MAPPPRGVVFGPIKDWGKGGCKLLLEHDGEGGLKKRRQYTLEDVAGWALIPEFREKGEEALNQAIFNTEHARGEWRGEGDWCMHISQVEKDLREEEEVIKVTDGPSAERAVEILKRSIAIQDGTVNGQLEGYDVEYQKSDGDDGILESITVRPAGADSGTIFGITHHWTLSTPRGRKRGGVRTAHTAKEQLARLEMELENISEGEGDSDGEPLRKQSVGNGKKRRLESGKSLQELGEELGIELVEPAVPRSFKEIRSNVFGVPPPAWDLDRNEWSEETPPPSQGKRLEDSRHAVRGLSEEEVTGLMEDLVEGQRPTKEDTDMEEETEGMPGQGGIWKAVFELRSELELVGAIRENAEVLRQIGELNREHRSWRSRNDANLARCILVANGDCIEGGWCMDGDSKGKGGWRRLSELVITEGIPGKIKAVVEAERHWRTASQVKSGALTGLTMELKEVKEQLALLAVAMGVGTVEEVAQVKKTISARKGRVEEEKRKEAEVKKIEARKKEVEAESRREQAAQREAEKVAAQGRLVRESQRRAWEACEETLAGLARKNRAVLGEDELIELGVKMKEAKAMKERIERETKQPLETKIGRSRQVVNGEILKTVEVIMGHMQAIDSKGKAELEAAVGKVNMLLRTTRVTLDRTAWVVTARAGTGDFGDESYWSVGRVAQEVDPLQVAGEVGRMLVQAFGRSGEILNVWVEEGTAVRMIAPAVPMTVARGRRALAEKLRDENKDMKGAKRMPKAWGGAKITGFTFDAADSTEAMRLVKTGIMWDGKRRKVAMFEQGKAVQGAGTRHQGVGRQGAGYYQGAGRQGTDFGTRGIQCYNCGGWGHMRRYCTSTGGSLEQSSARKRKKEVDEEGFELIGSRKKGIADDIKVDLEEDNLVVVNILGKRLAGVYANGKWHGQKWEEWLSGVSRKLGGGEQVAVVGDWNAHSHVWDSTCIENLRGRIMADWMVGNGLAIAEGDSGATWERMRNGRAIRSRIDLFLSKGEGWGEMKKEKLAADHWALWGDLSWGETGPAMERRAVDWGSLEKEIEAIKEEGAEGEVRWIRGLEGASPYAKLKALRLRHDKVLNIVGRSKKWWDEELTSQLKTTRRSRRERPGDGLTQESQVRRWKAEKEKLRAIIREKKKACWQLFCEENGEKDPWEVVKWVKDPWHLKGVMGKLVNEDRKECRSDEEKVAGLVADHFKWRADGRQEGEEEEEDRVGAGTGRAGTGWTGHRRTREGG</sequence>
<keyword evidence="1" id="KW-0863">Zinc-finger</keyword>
<evidence type="ECO:0000313" key="5">
    <source>
        <dbReference type="EMBL" id="RPB29307.1"/>
    </source>
</evidence>
<feature type="region of interest" description="Disordered" evidence="3">
    <location>
        <begin position="313"/>
        <end position="332"/>
    </location>
</feature>
<keyword evidence="1" id="KW-0479">Metal-binding</keyword>
<dbReference type="GO" id="GO:0008270">
    <property type="term" value="F:zinc ion binding"/>
    <property type="evidence" value="ECO:0007669"/>
    <property type="project" value="UniProtKB-KW"/>
</dbReference>
<organism evidence="5 6">
    <name type="scientific">Terfezia boudieri ATCC MYA-4762</name>
    <dbReference type="NCBI Taxonomy" id="1051890"/>
    <lineage>
        <taxon>Eukaryota</taxon>
        <taxon>Fungi</taxon>
        <taxon>Dikarya</taxon>
        <taxon>Ascomycota</taxon>
        <taxon>Pezizomycotina</taxon>
        <taxon>Pezizomycetes</taxon>
        <taxon>Pezizales</taxon>
        <taxon>Pezizaceae</taxon>
        <taxon>Terfezia</taxon>
    </lineage>
</organism>
<dbReference type="PROSITE" id="PS50158">
    <property type="entry name" value="ZF_CCHC"/>
    <property type="match status" value="1"/>
</dbReference>
<dbReference type="InterPro" id="IPR036691">
    <property type="entry name" value="Endo/exonu/phosph_ase_sf"/>
</dbReference>
<dbReference type="SUPFAM" id="SSF57756">
    <property type="entry name" value="Retrovirus zinc finger-like domains"/>
    <property type="match status" value="1"/>
</dbReference>
<evidence type="ECO:0000256" key="3">
    <source>
        <dbReference type="SAM" id="MobiDB-lite"/>
    </source>
</evidence>
<keyword evidence="1" id="KW-0862">Zinc</keyword>
<evidence type="ECO:0000256" key="1">
    <source>
        <dbReference type="PROSITE-ProRule" id="PRU00047"/>
    </source>
</evidence>
<dbReference type="Proteomes" id="UP000267821">
    <property type="component" value="Unassembled WGS sequence"/>
</dbReference>
<feature type="region of interest" description="Disordered" evidence="3">
    <location>
        <begin position="1195"/>
        <end position="1231"/>
    </location>
</feature>
<dbReference type="AlphaFoldDB" id="A0A3N4M2Q7"/>
<feature type="coiled-coil region" evidence="2">
    <location>
        <begin position="491"/>
        <end position="528"/>
    </location>
</feature>
<evidence type="ECO:0000256" key="2">
    <source>
        <dbReference type="SAM" id="Coils"/>
    </source>
</evidence>
<gene>
    <name evidence="5" type="ORF">L211DRAFT_844308</name>
</gene>
<keyword evidence="2" id="KW-0175">Coiled coil</keyword>
<name>A0A3N4M2Q7_9PEZI</name>
<evidence type="ECO:0000313" key="6">
    <source>
        <dbReference type="Proteomes" id="UP000267821"/>
    </source>
</evidence>
<keyword evidence="6" id="KW-1185">Reference proteome</keyword>
<dbReference type="InterPro" id="IPR001878">
    <property type="entry name" value="Znf_CCHC"/>
</dbReference>
<evidence type="ECO:0000259" key="4">
    <source>
        <dbReference type="PROSITE" id="PS50158"/>
    </source>
</evidence>
<dbReference type="EMBL" id="ML121527">
    <property type="protein sequence ID" value="RPB29307.1"/>
    <property type="molecule type" value="Genomic_DNA"/>
</dbReference>
<feature type="compositionally biased region" description="Gly residues" evidence="3">
    <location>
        <begin position="1212"/>
        <end position="1221"/>
    </location>
</feature>
<feature type="domain" description="CCHC-type" evidence="4">
    <location>
        <begin position="826"/>
        <end position="841"/>
    </location>
</feature>
<dbReference type="InParanoid" id="A0A3N4M2Q7"/>